<organism evidence="2 3">
    <name type="scientific">Romanomermis culicivorax</name>
    <name type="common">Nematode worm</name>
    <dbReference type="NCBI Taxonomy" id="13658"/>
    <lineage>
        <taxon>Eukaryota</taxon>
        <taxon>Metazoa</taxon>
        <taxon>Ecdysozoa</taxon>
        <taxon>Nematoda</taxon>
        <taxon>Enoplea</taxon>
        <taxon>Dorylaimia</taxon>
        <taxon>Mermithida</taxon>
        <taxon>Mermithoidea</taxon>
        <taxon>Mermithidae</taxon>
        <taxon>Romanomermis</taxon>
    </lineage>
</organism>
<accession>A0A915IXF3</accession>
<dbReference type="AlphaFoldDB" id="A0A915IXF3"/>
<evidence type="ECO:0000313" key="3">
    <source>
        <dbReference type="WBParaSite" id="nRc.2.0.1.t18508-RA"/>
    </source>
</evidence>
<sequence length="130" mass="14382">MAQASIFMSPKCQQWVTGIVFPSTFVSIPDLIIQPLTNNQVTTELPVKTAIVNINNSMCPLLFNNNMPNSIKLRSNQLITIAKHTLESIAISINLSIATDASDRDLTNHKPAALDKSLQPHTDKMNYNSF</sequence>
<evidence type="ECO:0000256" key="1">
    <source>
        <dbReference type="SAM" id="MobiDB-lite"/>
    </source>
</evidence>
<name>A0A915IXF3_ROMCU</name>
<evidence type="ECO:0000313" key="2">
    <source>
        <dbReference type="Proteomes" id="UP000887565"/>
    </source>
</evidence>
<dbReference type="Proteomes" id="UP000887565">
    <property type="component" value="Unplaced"/>
</dbReference>
<dbReference type="WBParaSite" id="nRc.2.0.1.t18508-RA">
    <property type="protein sequence ID" value="nRc.2.0.1.t18508-RA"/>
    <property type="gene ID" value="nRc.2.0.1.g18508"/>
</dbReference>
<feature type="region of interest" description="Disordered" evidence="1">
    <location>
        <begin position="111"/>
        <end position="130"/>
    </location>
</feature>
<proteinExistence type="predicted"/>
<protein>
    <submittedName>
        <fullName evidence="3">Uncharacterized protein</fullName>
    </submittedName>
</protein>
<keyword evidence="2" id="KW-1185">Reference proteome</keyword>
<reference evidence="3" key="1">
    <citation type="submission" date="2022-11" db="UniProtKB">
        <authorList>
            <consortium name="WormBaseParasite"/>
        </authorList>
    </citation>
    <scope>IDENTIFICATION</scope>
</reference>